<proteinExistence type="predicted"/>
<keyword evidence="2" id="KW-1185">Reference proteome</keyword>
<dbReference type="AlphaFoldDB" id="A0A8J2BQN9"/>
<protein>
    <submittedName>
        <fullName evidence="1">Uncharacterized protein</fullName>
    </submittedName>
</protein>
<name>A0A8J2BQN9_9BACT</name>
<gene>
    <name evidence="1" type="ORF">MPNT_50074</name>
</gene>
<reference evidence="1" key="1">
    <citation type="submission" date="2021-02" db="EMBL/GenBank/DDBJ databases">
        <authorList>
            <person name="Cremers G."/>
            <person name="Picone N."/>
        </authorList>
    </citation>
    <scope>NUCLEOTIDE SEQUENCE</scope>
    <source>
        <strain evidence="1">PQ17</strain>
    </source>
</reference>
<comment type="caution">
    <text evidence="1">The sequence shown here is derived from an EMBL/GenBank/DDBJ whole genome shotgun (WGS) entry which is preliminary data.</text>
</comment>
<evidence type="ECO:0000313" key="1">
    <source>
        <dbReference type="EMBL" id="CAF0702436.1"/>
    </source>
</evidence>
<sequence>MVTPDGRLSDLRLRLPDGLRSPTRELVLEGVCFVYGQEAILQGLSASWIMTGPTKRGKLVRKQEESEVRYRLVRDRKR</sequence>
<accession>A0A8J2BQN9</accession>
<dbReference type="Proteomes" id="UP000663859">
    <property type="component" value="Unassembled WGS sequence"/>
</dbReference>
<organism evidence="1 2">
    <name type="scientific">Candidatus Methylacidithermus pantelleriae</name>
    <dbReference type="NCBI Taxonomy" id="2744239"/>
    <lineage>
        <taxon>Bacteria</taxon>
        <taxon>Pseudomonadati</taxon>
        <taxon>Verrucomicrobiota</taxon>
        <taxon>Methylacidiphilae</taxon>
        <taxon>Methylacidiphilales</taxon>
        <taxon>Methylacidiphilaceae</taxon>
        <taxon>Candidatus Methylacidithermus</taxon>
    </lineage>
</organism>
<evidence type="ECO:0000313" key="2">
    <source>
        <dbReference type="Proteomes" id="UP000663859"/>
    </source>
</evidence>
<dbReference type="EMBL" id="CAJNOB010000045">
    <property type="protein sequence ID" value="CAF0702436.1"/>
    <property type="molecule type" value="Genomic_DNA"/>
</dbReference>